<sequence>MGHQESLQSAKQKIDEVLQDLPGSSPTASVGKQLKSTQSLLEKVKDNIAYVLGLPTAITGAFGFLWNSSSDEAALQYQVDQLEAAVADLKAEGDLLGGGVKNWSLNPADAPGGSLTAILVAMGIIVLLGLLFWYQNRRKQRQ</sequence>
<name>A0A382WRY9_9ZZZZ</name>
<keyword evidence="1" id="KW-1133">Transmembrane helix</keyword>
<feature type="transmembrane region" description="Helical" evidence="1">
    <location>
        <begin position="113"/>
        <end position="134"/>
    </location>
</feature>
<organism evidence="2">
    <name type="scientific">marine metagenome</name>
    <dbReference type="NCBI Taxonomy" id="408172"/>
    <lineage>
        <taxon>unclassified sequences</taxon>
        <taxon>metagenomes</taxon>
        <taxon>ecological metagenomes</taxon>
    </lineage>
</organism>
<gene>
    <name evidence="2" type="ORF">METZ01_LOCUS414248</name>
</gene>
<protein>
    <submittedName>
        <fullName evidence="2">Uncharacterized protein</fullName>
    </submittedName>
</protein>
<keyword evidence="1" id="KW-0812">Transmembrane</keyword>
<proteinExistence type="predicted"/>
<reference evidence="2" key="1">
    <citation type="submission" date="2018-05" db="EMBL/GenBank/DDBJ databases">
        <authorList>
            <person name="Lanie J.A."/>
            <person name="Ng W.-L."/>
            <person name="Kazmierczak K.M."/>
            <person name="Andrzejewski T.M."/>
            <person name="Davidsen T.M."/>
            <person name="Wayne K.J."/>
            <person name="Tettelin H."/>
            <person name="Glass J.I."/>
            <person name="Rusch D."/>
            <person name="Podicherti R."/>
            <person name="Tsui H.-C.T."/>
            <person name="Winkler M.E."/>
        </authorList>
    </citation>
    <scope>NUCLEOTIDE SEQUENCE</scope>
</reference>
<accession>A0A382WRY9</accession>
<dbReference type="AlphaFoldDB" id="A0A382WRY9"/>
<dbReference type="EMBL" id="UINC01161926">
    <property type="protein sequence ID" value="SVD61394.1"/>
    <property type="molecule type" value="Genomic_DNA"/>
</dbReference>
<keyword evidence="1" id="KW-0472">Membrane</keyword>
<evidence type="ECO:0000256" key="1">
    <source>
        <dbReference type="SAM" id="Phobius"/>
    </source>
</evidence>
<feature type="transmembrane region" description="Helical" evidence="1">
    <location>
        <begin position="48"/>
        <end position="66"/>
    </location>
</feature>
<evidence type="ECO:0000313" key="2">
    <source>
        <dbReference type="EMBL" id="SVD61394.1"/>
    </source>
</evidence>